<sequence>MLCPDFGNYRTLDLFHVELMSDIYKVLTELGIPYARYDHPPFFTCEEADGFYSETTKGGGTCKNLFIRSRKGDRHYLVIVHSSRRVDLRHLEAVLGEKGLSLASAERLERFLGVKPGSVSPFGLVNDKNKEVVVVVERGLYTYDKLYFHPNVNTATLGISTAGFRKFMDSTGNRVIEIEI</sequence>
<dbReference type="SUPFAM" id="SSF55826">
    <property type="entry name" value="YbaK/ProRS associated domain"/>
    <property type="match status" value="1"/>
</dbReference>
<proteinExistence type="inferred from homology"/>
<reference evidence="3 4" key="1">
    <citation type="journal article" date="2015" name="Nature">
        <title>rRNA introns, odd ribosomes, and small enigmatic genomes across a large radiation of phyla.</title>
        <authorList>
            <person name="Brown C.T."/>
            <person name="Hug L.A."/>
            <person name="Thomas B.C."/>
            <person name="Sharon I."/>
            <person name="Castelle C.J."/>
            <person name="Singh A."/>
            <person name="Wilkins M.J."/>
            <person name="Williams K.H."/>
            <person name="Banfield J.F."/>
        </authorList>
    </citation>
    <scope>NUCLEOTIDE SEQUENCE [LARGE SCALE GENOMIC DNA]</scope>
</reference>
<dbReference type="InterPro" id="IPR036754">
    <property type="entry name" value="YbaK/aa-tRNA-synt-asso_dom_sf"/>
</dbReference>
<evidence type="ECO:0000256" key="1">
    <source>
        <dbReference type="ARBA" id="ARBA00010201"/>
    </source>
</evidence>
<evidence type="ECO:0000313" key="4">
    <source>
        <dbReference type="Proteomes" id="UP000033870"/>
    </source>
</evidence>
<protein>
    <submittedName>
        <fullName evidence="3">YbaK/prolyl-tRNA synthetase associated region</fullName>
    </submittedName>
</protein>
<dbReference type="GO" id="GO:0002161">
    <property type="term" value="F:aminoacyl-tRNA deacylase activity"/>
    <property type="evidence" value="ECO:0007669"/>
    <property type="project" value="InterPro"/>
</dbReference>
<dbReference type="Proteomes" id="UP000033870">
    <property type="component" value="Unassembled WGS sequence"/>
</dbReference>
<organism evidence="3 4">
    <name type="scientific">Candidatus Magasanikbacteria bacterium GW2011_GWA2_56_11</name>
    <dbReference type="NCBI Taxonomy" id="1619044"/>
    <lineage>
        <taxon>Bacteria</taxon>
        <taxon>Candidatus Magasanikiibacteriota</taxon>
    </lineage>
</organism>
<keyword evidence="3" id="KW-0030">Aminoacyl-tRNA synthetase</keyword>
<dbReference type="InterPro" id="IPR040285">
    <property type="entry name" value="ProX/PRXD1"/>
</dbReference>
<keyword evidence="3" id="KW-0436">Ligase</keyword>
<accession>A0A0G1YEL0</accession>
<dbReference type="Pfam" id="PF04073">
    <property type="entry name" value="tRNA_edit"/>
    <property type="match status" value="1"/>
</dbReference>
<dbReference type="PANTHER" id="PTHR31423">
    <property type="entry name" value="YBAK DOMAIN-CONTAINING PROTEIN"/>
    <property type="match status" value="1"/>
</dbReference>
<comment type="caution">
    <text evidence="3">The sequence shown here is derived from an EMBL/GenBank/DDBJ whole genome shotgun (WGS) entry which is preliminary data.</text>
</comment>
<dbReference type="GO" id="GO:0004812">
    <property type="term" value="F:aminoacyl-tRNA ligase activity"/>
    <property type="evidence" value="ECO:0007669"/>
    <property type="project" value="UniProtKB-KW"/>
</dbReference>
<dbReference type="PANTHER" id="PTHR31423:SF3">
    <property type="entry name" value="PROLYL-TRNA SYNTHETASE ASSOCIATED DOMAIN-CONTAINING PROTEIN 1-RELATED"/>
    <property type="match status" value="1"/>
</dbReference>
<dbReference type="CDD" id="cd04335">
    <property type="entry name" value="PrdX_deacylase"/>
    <property type="match status" value="1"/>
</dbReference>
<name>A0A0G1YEL0_9BACT</name>
<dbReference type="AlphaFoldDB" id="A0A0G1YEL0"/>
<evidence type="ECO:0000313" key="3">
    <source>
        <dbReference type="EMBL" id="KKW41923.1"/>
    </source>
</evidence>
<feature type="domain" description="YbaK/aminoacyl-tRNA synthetase-associated" evidence="2">
    <location>
        <begin position="39"/>
        <end position="167"/>
    </location>
</feature>
<dbReference type="EMBL" id="LCRX01000012">
    <property type="protein sequence ID" value="KKW41923.1"/>
    <property type="molecule type" value="Genomic_DNA"/>
</dbReference>
<dbReference type="InterPro" id="IPR007214">
    <property type="entry name" value="YbaK/aa-tRNA-synth-assoc-dom"/>
</dbReference>
<comment type="similarity">
    <text evidence="1">Belongs to the PRORSD1 family.</text>
</comment>
<evidence type="ECO:0000259" key="2">
    <source>
        <dbReference type="Pfam" id="PF04073"/>
    </source>
</evidence>
<dbReference type="Gene3D" id="3.90.960.10">
    <property type="entry name" value="YbaK/aminoacyl-tRNA synthetase-associated domain"/>
    <property type="match status" value="1"/>
</dbReference>
<gene>
    <name evidence="3" type="ORF">UY92_C0012G0002</name>
</gene>